<dbReference type="PROSITE" id="PS51421">
    <property type="entry name" value="RAS"/>
    <property type="match status" value="1"/>
</dbReference>
<evidence type="ECO:0000256" key="4">
    <source>
        <dbReference type="ARBA" id="ARBA00037868"/>
    </source>
</evidence>
<evidence type="ECO:0000256" key="3">
    <source>
        <dbReference type="ARBA" id="ARBA00023134"/>
    </source>
</evidence>
<accession>A0ABQ9MW45</accession>
<feature type="region of interest" description="Disordered" evidence="5">
    <location>
        <begin position="189"/>
        <end position="249"/>
    </location>
</feature>
<dbReference type="Pfam" id="PF00071">
    <property type="entry name" value="Ras"/>
    <property type="match status" value="1"/>
</dbReference>
<dbReference type="PANTHER" id="PTHR47977">
    <property type="entry name" value="RAS-RELATED PROTEIN RAB"/>
    <property type="match status" value="1"/>
</dbReference>
<reference evidence="6" key="1">
    <citation type="journal article" date="2023" name="Plant Biotechnol. J.">
        <title>Chromosome-level wild Hevea brasiliensis genome provides new tools for genomic-assisted breeding and valuable loci to elevate rubber yield.</title>
        <authorList>
            <person name="Cheng H."/>
            <person name="Song X."/>
            <person name="Hu Y."/>
            <person name="Wu T."/>
            <person name="Yang Q."/>
            <person name="An Z."/>
            <person name="Feng S."/>
            <person name="Deng Z."/>
            <person name="Wu W."/>
            <person name="Zeng X."/>
            <person name="Tu M."/>
            <person name="Wang X."/>
            <person name="Huang H."/>
        </authorList>
    </citation>
    <scope>NUCLEOTIDE SEQUENCE</scope>
    <source>
        <strain evidence="6">MT/VB/25A 57/8</strain>
    </source>
</reference>
<sequence length="249" mass="27867">MGSSSGQSRKYDHSFKIIMVGDSGVGKSTLLLSFISDAFTELDPTIGVDMKIKYIKVGGKELKLTIWDTAGQERNRTITDPFYRGADGIIFVYDVTQKRSFTSITSFWTKEVEQRSPKKDCVKILVGNKVDKCQESQKEVSTEEGMALAKQHGFLFFESSAKTQENVKKCFQELALKMLEQLQKQRQEELEKKRKEEEEKKQRETPKNKPPEQEEPKPKPESKSTTESQPSSYTGVPGGGSGGGKGGCC</sequence>
<evidence type="ECO:0000313" key="6">
    <source>
        <dbReference type="EMBL" id="KAJ9184361.1"/>
    </source>
</evidence>
<dbReference type="PROSITE" id="PS51420">
    <property type="entry name" value="RHO"/>
    <property type="match status" value="1"/>
</dbReference>
<evidence type="ECO:0000313" key="7">
    <source>
        <dbReference type="Proteomes" id="UP001174677"/>
    </source>
</evidence>
<keyword evidence="2" id="KW-0547">Nucleotide-binding</keyword>
<dbReference type="PROSITE" id="PS51419">
    <property type="entry name" value="RAB"/>
    <property type="match status" value="1"/>
</dbReference>
<dbReference type="PRINTS" id="PR00449">
    <property type="entry name" value="RASTRNSFRMNG"/>
</dbReference>
<proteinExistence type="inferred from homology"/>
<dbReference type="SMART" id="SM00176">
    <property type="entry name" value="RAN"/>
    <property type="match status" value="1"/>
</dbReference>
<evidence type="ECO:0000256" key="1">
    <source>
        <dbReference type="ARBA" id="ARBA00006270"/>
    </source>
</evidence>
<feature type="compositionally biased region" description="Basic and acidic residues" evidence="5">
    <location>
        <begin position="189"/>
        <end position="224"/>
    </location>
</feature>
<dbReference type="NCBIfam" id="TIGR00231">
    <property type="entry name" value="small_GTP"/>
    <property type="match status" value="1"/>
</dbReference>
<dbReference type="InterPro" id="IPR027417">
    <property type="entry name" value="P-loop_NTPase"/>
</dbReference>
<dbReference type="InterPro" id="IPR050227">
    <property type="entry name" value="Rab"/>
</dbReference>
<gene>
    <name evidence="6" type="ORF">P3X46_004093</name>
</gene>
<organism evidence="6 7">
    <name type="scientific">Hevea brasiliensis</name>
    <name type="common">Para rubber tree</name>
    <name type="synonym">Siphonia brasiliensis</name>
    <dbReference type="NCBI Taxonomy" id="3981"/>
    <lineage>
        <taxon>Eukaryota</taxon>
        <taxon>Viridiplantae</taxon>
        <taxon>Streptophyta</taxon>
        <taxon>Embryophyta</taxon>
        <taxon>Tracheophyta</taxon>
        <taxon>Spermatophyta</taxon>
        <taxon>Magnoliopsida</taxon>
        <taxon>eudicotyledons</taxon>
        <taxon>Gunneridae</taxon>
        <taxon>Pentapetalae</taxon>
        <taxon>rosids</taxon>
        <taxon>fabids</taxon>
        <taxon>Malpighiales</taxon>
        <taxon>Euphorbiaceae</taxon>
        <taxon>Crotonoideae</taxon>
        <taxon>Micrandreae</taxon>
        <taxon>Hevea</taxon>
    </lineage>
</organism>
<dbReference type="InterPro" id="IPR001806">
    <property type="entry name" value="Small_GTPase"/>
</dbReference>
<feature type="compositionally biased region" description="Gly residues" evidence="5">
    <location>
        <begin position="236"/>
        <end position="249"/>
    </location>
</feature>
<comment type="similarity">
    <text evidence="1">Belongs to the small GTPase superfamily. Rab family.</text>
</comment>
<evidence type="ECO:0000256" key="2">
    <source>
        <dbReference type="ARBA" id="ARBA00022741"/>
    </source>
</evidence>
<name>A0ABQ9MW45_HEVBR</name>
<dbReference type="SMART" id="SM00174">
    <property type="entry name" value="RHO"/>
    <property type="match status" value="1"/>
</dbReference>
<comment type="caution">
    <text evidence="6">The sequence shown here is derived from an EMBL/GenBank/DDBJ whole genome shotgun (WGS) entry which is preliminary data.</text>
</comment>
<dbReference type="Proteomes" id="UP001174677">
    <property type="component" value="Chromosome 3"/>
</dbReference>
<protein>
    <submittedName>
        <fullName evidence="6">Uncharacterized protein</fullName>
    </submittedName>
</protein>
<keyword evidence="3" id="KW-0342">GTP-binding</keyword>
<evidence type="ECO:0000256" key="5">
    <source>
        <dbReference type="SAM" id="MobiDB-lite"/>
    </source>
</evidence>
<dbReference type="SMART" id="SM00173">
    <property type="entry name" value="RAS"/>
    <property type="match status" value="1"/>
</dbReference>
<dbReference type="SMART" id="SM00177">
    <property type="entry name" value="ARF"/>
    <property type="match status" value="1"/>
</dbReference>
<dbReference type="InterPro" id="IPR005225">
    <property type="entry name" value="Small_GTP-bd"/>
</dbReference>
<dbReference type="Gene3D" id="3.40.50.300">
    <property type="entry name" value="P-loop containing nucleotide triphosphate hydrolases"/>
    <property type="match status" value="1"/>
</dbReference>
<dbReference type="SMART" id="SM00175">
    <property type="entry name" value="RAB"/>
    <property type="match status" value="1"/>
</dbReference>
<dbReference type="EMBL" id="JARPOI010000003">
    <property type="protein sequence ID" value="KAJ9184361.1"/>
    <property type="molecule type" value="Genomic_DNA"/>
</dbReference>
<keyword evidence="7" id="KW-1185">Reference proteome</keyword>
<comment type="subcellular location">
    <subcellularLocation>
        <location evidence="4">Endomembrane system</location>
        <topology evidence="4">Lipid-anchor</topology>
    </subcellularLocation>
</comment>
<dbReference type="SUPFAM" id="SSF52540">
    <property type="entry name" value="P-loop containing nucleoside triphosphate hydrolases"/>
    <property type="match status" value="1"/>
</dbReference>
<dbReference type="CDD" id="cd00154">
    <property type="entry name" value="Rab"/>
    <property type="match status" value="1"/>
</dbReference>